<dbReference type="InterPro" id="IPR011990">
    <property type="entry name" value="TPR-like_helical_dom_sf"/>
</dbReference>
<dbReference type="Proteomes" id="UP000649617">
    <property type="component" value="Unassembled WGS sequence"/>
</dbReference>
<accession>A0A812JRQ9</accession>
<keyword evidence="3" id="KW-1185">Reference proteome</keyword>
<dbReference type="SUPFAM" id="SSF48452">
    <property type="entry name" value="TPR-like"/>
    <property type="match status" value="1"/>
</dbReference>
<proteinExistence type="predicted"/>
<dbReference type="Gene3D" id="1.25.40.10">
    <property type="entry name" value="Tetratricopeptide repeat domain"/>
    <property type="match status" value="1"/>
</dbReference>
<dbReference type="EMBL" id="CAJNIZ010002847">
    <property type="protein sequence ID" value="CAE7215341.1"/>
    <property type="molecule type" value="Genomic_DNA"/>
</dbReference>
<organism evidence="2 3">
    <name type="scientific">Symbiodinium pilosum</name>
    <name type="common">Dinoflagellate</name>
    <dbReference type="NCBI Taxonomy" id="2952"/>
    <lineage>
        <taxon>Eukaryota</taxon>
        <taxon>Sar</taxon>
        <taxon>Alveolata</taxon>
        <taxon>Dinophyceae</taxon>
        <taxon>Suessiales</taxon>
        <taxon>Symbiodiniaceae</taxon>
        <taxon>Symbiodinium</taxon>
    </lineage>
</organism>
<comment type="caution">
    <text evidence="2">The sequence shown here is derived from an EMBL/GenBank/DDBJ whole genome shotgun (WGS) entry which is preliminary data.</text>
</comment>
<dbReference type="InterPro" id="IPR019734">
    <property type="entry name" value="TPR_rpt"/>
</dbReference>
<dbReference type="SMART" id="SM00028">
    <property type="entry name" value="TPR"/>
    <property type="match status" value="1"/>
</dbReference>
<evidence type="ECO:0000256" key="1">
    <source>
        <dbReference type="SAM" id="MobiDB-lite"/>
    </source>
</evidence>
<name>A0A812JRQ9_SYMPI</name>
<reference evidence="2" key="1">
    <citation type="submission" date="2021-02" db="EMBL/GenBank/DDBJ databases">
        <authorList>
            <person name="Dougan E. K."/>
            <person name="Rhodes N."/>
            <person name="Thang M."/>
            <person name="Chan C."/>
        </authorList>
    </citation>
    <scope>NUCLEOTIDE SEQUENCE</scope>
</reference>
<sequence length="222" mass="24209">MAPQPESMLAYTKQKKIEKALDHCEKALRERLKIAVTSELRGKVHYRKAEAYEVSGEVSKAIASCKLSLEVNPDNPDARKKLSQLKAQEADQRKRERSLFAGLRGVCASQAVSPEAQAPKAAPAPAAPDSSDEEFADKGGDDSDSEELTLEQQKVLEQGLTDRDASARLMSSLGMAAKHGPADPHMVQPTNMTVGPEVFWTPESFKGKNVRMSMAKEPAQGY</sequence>
<feature type="compositionally biased region" description="Low complexity" evidence="1">
    <location>
        <begin position="114"/>
        <end position="128"/>
    </location>
</feature>
<dbReference type="AlphaFoldDB" id="A0A812JRQ9"/>
<gene>
    <name evidence="2" type="ORF">SPIL2461_LOCUS2555</name>
</gene>
<feature type="region of interest" description="Disordered" evidence="1">
    <location>
        <begin position="112"/>
        <end position="165"/>
    </location>
</feature>
<dbReference type="OrthoDB" id="433779at2759"/>
<protein>
    <submittedName>
        <fullName evidence="2">Uncharacterized protein</fullName>
    </submittedName>
</protein>
<evidence type="ECO:0000313" key="3">
    <source>
        <dbReference type="Proteomes" id="UP000649617"/>
    </source>
</evidence>
<evidence type="ECO:0000313" key="2">
    <source>
        <dbReference type="EMBL" id="CAE7215341.1"/>
    </source>
</evidence>